<dbReference type="Proteomes" id="UP000499080">
    <property type="component" value="Unassembled WGS sequence"/>
</dbReference>
<accession>A0A4Y2C1H9</accession>
<name>A0A4Y2C1H9_ARAVE</name>
<evidence type="ECO:0000313" key="2">
    <source>
        <dbReference type="Proteomes" id="UP000499080"/>
    </source>
</evidence>
<dbReference type="EMBL" id="BGPR01000131">
    <property type="protein sequence ID" value="GBL97595.1"/>
    <property type="molecule type" value="Genomic_DNA"/>
</dbReference>
<sequence>MSPNPTGGTRIYPLESSAGRFCEMPCAAVQGGTITGKIHGRFTRMEINQQQTLVVPKDCGHNFLREWHCFELVRGTDEGCLHDIDAFFVSDVT</sequence>
<dbReference type="AlphaFoldDB" id="A0A4Y2C1H9"/>
<proteinExistence type="predicted"/>
<comment type="caution">
    <text evidence="1">The sequence shown here is derived from an EMBL/GenBank/DDBJ whole genome shotgun (WGS) entry which is preliminary data.</text>
</comment>
<evidence type="ECO:0000313" key="1">
    <source>
        <dbReference type="EMBL" id="GBL97595.1"/>
    </source>
</evidence>
<gene>
    <name evidence="1" type="ORF">AVEN_49113_1</name>
</gene>
<organism evidence="1 2">
    <name type="scientific">Araneus ventricosus</name>
    <name type="common">Orbweaver spider</name>
    <name type="synonym">Epeira ventricosa</name>
    <dbReference type="NCBI Taxonomy" id="182803"/>
    <lineage>
        <taxon>Eukaryota</taxon>
        <taxon>Metazoa</taxon>
        <taxon>Ecdysozoa</taxon>
        <taxon>Arthropoda</taxon>
        <taxon>Chelicerata</taxon>
        <taxon>Arachnida</taxon>
        <taxon>Araneae</taxon>
        <taxon>Araneomorphae</taxon>
        <taxon>Entelegynae</taxon>
        <taxon>Araneoidea</taxon>
        <taxon>Araneidae</taxon>
        <taxon>Araneus</taxon>
    </lineage>
</organism>
<keyword evidence="2" id="KW-1185">Reference proteome</keyword>
<reference evidence="1 2" key="1">
    <citation type="journal article" date="2019" name="Sci. Rep.">
        <title>Orb-weaving spider Araneus ventricosus genome elucidates the spidroin gene catalogue.</title>
        <authorList>
            <person name="Kono N."/>
            <person name="Nakamura H."/>
            <person name="Ohtoshi R."/>
            <person name="Moran D.A.P."/>
            <person name="Shinohara A."/>
            <person name="Yoshida Y."/>
            <person name="Fujiwara M."/>
            <person name="Mori M."/>
            <person name="Tomita M."/>
            <person name="Arakawa K."/>
        </authorList>
    </citation>
    <scope>NUCLEOTIDE SEQUENCE [LARGE SCALE GENOMIC DNA]</scope>
</reference>
<protein>
    <submittedName>
        <fullName evidence="1">Uncharacterized protein</fullName>
    </submittedName>
</protein>